<comment type="caution">
    <text evidence="2">The sequence shown here is derived from an EMBL/GenBank/DDBJ whole genome shotgun (WGS) entry which is preliminary data.</text>
</comment>
<organism evidence="2 3">
    <name type="scientific">Araneus ventricosus</name>
    <name type="common">Orbweaver spider</name>
    <name type="synonym">Epeira ventricosa</name>
    <dbReference type="NCBI Taxonomy" id="182803"/>
    <lineage>
        <taxon>Eukaryota</taxon>
        <taxon>Metazoa</taxon>
        <taxon>Ecdysozoa</taxon>
        <taxon>Arthropoda</taxon>
        <taxon>Chelicerata</taxon>
        <taxon>Arachnida</taxon>
        <taxon>Araneae</taxon>
        <taxon>Araneomorphae</taxon>
        <taxon>Entelegynae</taxon>
        <taxon>Araneoidea</taxon>
        <taxon>Araneidae</taxon>
        <taxon>Araneus</taxon>
    </lineage>
</organism>
<protein>
    <submittedName>
        <fullName evidence="2">Uncharacterized protein</fullName>
    </submittedName>
</protein>
<feature type="compositionally biased region" description="Low complexity" evidence="1">
    <location>
        <begin position="8"/>
        <end position="20"/>
    </location>
</feature>
<gene>
    <name evidence="2" type="ORF">AVEN_46671_1</name>
</gene>
<dbReference type="AlphaFoldDB" id="A0A4Y2UE11"/>
<accession>A0A4Y2UE11</accession>
<evidence type="ECO:0000256" key="1">
    <source>
        <dbReference type="SAM" id="MobiDB-lite"/>
    </source>
</evidence>
<keyword evidence="3" id="KW-1185">Reference proteome</keyword>
<proteinExistence type="predicted"/>
<feature type="region of interest" description="Disordered" evidence="1">
    <location>
        <begin position="1"/>
        <end position="24"/>
    </location>
</feature>
<evidence type="ECO:0000313" key="2">
    <source>
        <dbReference type="EMBL" id="GBO11285.1"/>
    </source>
</evidence>
<reference evidence="2 3" key="1">
    <citation type="journal article" date="2019" name="Sci. Rep.">
        <title>Orb-weaving spider Araneus ventricosus genome elucidates the spidroin gene catalogue.</title>
        <authorList>
            <person name="Kono N."/>
            <person name="Nakamura H."/>
            <person name="Ohtoshi R."/>
            <person name="Moran D.A.P."/>
            <person name="Shinohara A."/>
            <person name="Yoshida Y."/>
            <person name="Fujiwara M."/>
            <person name="Mori M."/>
            <person name="Tomita M."/>
            <person name="Arakawa K."/>
        </authorList>
    </citation>
    <scope>NUCLEOTIDE SEQUENCE [LARGE SCALE GENOMIC DNA]</scope>
</reference>
<dbReference type="Proteomes" id="UP000499080">
    <property type="component" value="Unassembled WGS sequence"/>
</dbReference>
<name>A0A4Y2UE11_ARAVE</name>
<dbReference type="EMBL" id="BGPR01036185">
    <property type="protein sequence ID" value="GBO11285.1"/>
    <property type="molecule type" value="Genomic_DNA"/>
</dbReference>
<sequence>MSQIDSELMSSQLKKSPSLKSGDRCDQGIASTRLAIYTDSSLRCASSFPASAFDVTPDASLISSRLVLQSRAMYRKGHELASSSQIGDKPLDGAARPTNHLFMTSNTCNNLLSMHRSFCCTSGSQTLATRTTYASHLQSRQDAVDREQRWHMYSLIVQSFPTCGRRTARSMQRTS</sequence>
<evidence type="ECO:0000313" key="3">
    <source>
        <dbReference type="Proteomes" id="UP000499080"/>
    </source>
</evidence>